<organism evidence="2 3">
    <name type="scientific">Sesamum alatum</name>
    <dbReference type="NCBI Taxonomy" id="300844"/>
    <lineage>
        <taxon>Eukaryota</taxon>
        <taxon>Viridiplantae</taxon>
        <taxon>Streptophyta</taxon>
        <taxon>Embryophyta</taxon>
        <taxon>Tracheophyta</taxon>
        <taxon>Spermatophyta</taxon>
        <taxon>Magnoliopsida</taxon>
        <taxon>eudicotyledons</taxon>
        <taxon>Gunneridae</taxon>
        <taxon>Pentapetalae</taxon>
        <taxon>asterids</taxon>
        <taxon>lamiids</taxon>
        <taxon>Lamiales</taxon>
        <taxon>Pedaliaceae</taxon>
        <taxon>Sesamum</taxon>
    </lineage>
</organism>
<dbReference type="Proteomes" id="UP001293254">
    <property type="component" value="Unassembled WGS sequence"/>
</dbReference>
<sequence length="131" mass="14189">MSPQLQGIRSSFGLRMSCPDEKAWREIFGKDIAGGDPGEDVNDAGDAAREEEIPETQDYYVLTADWNSETATNDRTQGHTSNINPDPTATSSSVPMGSGGSAKKRKRVGAVAEERLVEMVCIFLVEDFTSS</sequence>
<proteinExistence type="predicted"/>
<gene>
    <name evidence="2" type="ORF">Salat_2772800</name>
</gene>
<name>A0AAE2C979_9LAMI</name>
<protein>
    <submittedName>
        <fullName evidence="2">Uncharacterized protein</fullName>
    </submittedName>
</protein>
<keyword evidence="3" id="KW-1185">Reference proteome</keyword>
<dbReference type="EMBL" id="JACGWO010000012">
    <property type="protein sequence ID" value="KAK4413601.1"/>
    <property type="molecule type" value="Genomic_DNA"/>
</dbReference>
<reference evidence="2" key="1">
    <citation type="submission" date="2020-06" db="EMBL/GenBank/DDBJ databases">
        <authorList>
            <person name="Li T."/>
            <person name="Hu X."/>
            <person name="Zhang T."/>
            <person name="Song X."/>
            <person name="Zhang H."/>
            <person name="Dai N."/>
            <person name="Sheng W."/>
            <person name="Hou X."/>
            <person name="Wei L."/>
        </authorList>
    </citation>
    <scope>NUCLEOTIDE SEQUENCE</scope>
    <source>
        <strain evidence="2">3651</strain>
        <tissue evidence="2">Leaf</tissue>
    </source>
</reference>
<evidence type="ECO:0000313" key="3">
    <source>
        <dbReference type="Proteomes" id="UP001293254"/>
    </source>
</evidence>
<accession>A0AAE2C979</accession>
<reference evidence="2" key="2">
    <citation type="journal article" date="2024" name="Plant">
        <title>Genomic evolution and insights into agronomic trait innovations of Sesamum species.</title>
        <authorList>
            <person name="Miao H."/>
            <person name="Wang L."/>
            <person name="Qu L."/>
            <person name="Liu H."/>
            <person name="Sun Y."/>
            <person name="Le M."/>
            <person name="Wang Q."/>
            <person name="Wei S."/>
            <person name="Zheng Y."/>
            <person name="Lin W."/>
            <person name="Duan Y."/>
            <person name="Cao H."/>
            <person name="Xiong S."/>
            <person name="Wang X."/>
            <person name="Wei L."/>
            <person name="Li C."/>
            <person name="Ma Q."/>
            <person name="Ju M."/>
            <person name="Zhao R."/>
            <person name="Li G."/>
            <person name="Mu C."/>
            <person name="Tian Q."/>
            <person name="Mei H."/>
            <person name="Zhang T."/>
            <person name="Gao T."/>
            <person name="Zhang H."/>
        </authorList>
    </citation>
    <scope>NUCLEOTIDE SEQUENCE</scope>
    <source>
        <strain evidence="2">3651</strain>
    </source>
</reference>
<dbReference type="AlphaFoldDB" id="A0AAE2C979"/>
<evidence type="ECO:0000256" key="1">
    <source>
        <dbReference type="SAM" id="MobiDB-lite"/>
    </source>
</evidence>
<comment type="caution">
    <text evidence="2">The sequence shown here is derived from an EMBL/GenBank/DDBJ whole genome shotgun (WGS) entry which is preliminary data.</text>
</comment>
<evidence type="ECO:0000313" key="2">
    <source>
        <dbReference type="EMBL" id="KAK4413601.1"/>
    </source>
</evidence>
<feature type="region of interest" description="Disordered" evidence="1">
    <location>
        <begin position="30"/>
        <end position="109"/>
    </location>
</feature>
<feature type="compositionally biased region" description="Polar residues" evidence="1">
    <location>
        <begin position="65"/>
        <end position="95"/>
    </location>
</feature>